<dbReference type="PANTHER" id="PTHR38479">
    <property type="entry name" value="LMO0824 PROTEIN"/>
    <property type="match status" value="1"/>
</dbReference>
<reference evidence="2 3" key="1">
    <citation type="submission" date="2016-10" db="EMBL/GenBank/DDBJ databases">
        <authorList>
            <person name="Varghese N."/>
            <person name="Submissions S."/>
        </authorList>
    </citation>
    <scope>NUCLEOTIDE SEQUENCE [LARGE SCALE GENOMIC DNA]</scope>
    <source>
        <strain evidence="2 3">IAM 15147</strain>
    </source>
</reference>
<protein>
    <submittedName>
        <fullName evidence="2">Winged helix DNA-binding domain-containing protein</fullName>
    </submittedName>
</protein>
<dbReference type="GO" id="GO:0003677">
    <property type="term" value="F:DNA binding"/>
    <property type="evidence" value="ECO:0007669"/>
    <property type="project" value="UniProtKB-KW"/>
</dbReference>
<dbReference type="AlphaFoldDB" id="A0AA94HKA8"/>
<keyword evidence="2" id="KW-0238">DNA-binding</keyword>
<dbReference type="PANTHER" id="PTHR38479:SF2">
    <property type="entry name" value="WINGED HELIX DNA-BINDING DOMAIN-CONTAINING PROTEIN"/>
    <property type="match status" value="1"/>
</dbReference>
<organism evidence="2 3">
    <name type="scientific">Agrococcus baldri</name>
    <dbReference type="NCBI Taxonomy" id="153730"/>
    <lineage>
        <taxon>Bacteria</taxon>
        <taxon>Bacillati</taxon>
        <taxon>Actinomycetota</taxon>
        <taxon>Actinomycetes</taxon>
        <taxon>Micrococcales</taxon>
        <taxon>Microbacteriaceae</taxon>
        <taxon>Agrococcus</taxon>
    </lineage>
</organism>
<sequence length="367" mass="38230">MRLVAQGLARGGRAGGAAGSAAGRTSSGGASATAGRTPVEVVRRMVAMQGQDLRQVLRAIAIRSAAGTAVADVRAAFDRGELVRSWAMRGTLFVSTPQDLAVLHGAVAERMRRQEWRMCTERGIDEATAARAAAVATAALAAGPMRRSDLLAAWQAAGIETGGGNGYHLLALLAYDELVRFGPFAATGAGDREQLLVGGAAPAVTAPQAALDEALVRFAIARGPVAADDAAWWLGTGRVAVRASLQRAVAAGRLAEAEVAGERMVLEPGSQPARTTGVTLAPGFDEWFLGYRDRSFTASPAALAAILPGRNGVFRPMVLVDGRTVGSWRIPIAKGVPAGEPRLELAEALPAARQRQIERALARWPHA</sequence>
<name>A0AA94HKA8_9MICO</name>
<proteinExistence type="predicted"/>
<dbReference type="Pfam" id="PF06224">
    <property type="entry name" value="AlkZ-like"/>
    <property type="match status" value="1"/>
</dbReference>
<comment type="caution">
    <text evidence="2">The sequence shown here is derived from an EMBL/GenBank/DDBJ whole genome shotgun (WGS) entry which is preliminary data.</text>
</comment>
<dbReference type="EMBL" id="FOZN01000001">
    <property type="protein sequence ID" value="SFR99368.1"/>
    <property type="molecule type" value="Genomic_DNA"/>
</dbReference>
<dbReference type="Proteomes" id="UP000198506">
    <property type="component" value="Unassembled WGS sequence"/>
</dbReference>
<feature type="compositionally biased region" description="Gly residues" evidence="1">
    <location>
        <begin position="9"/>
        <end position="18"/>
    </location>
</feature>
<evidence type="ECO:0000313" key="3">
    <source>
        <dbReference type="Proteomes" id="UP000198506"/>
    </source>
</evidence>
<feature type="compositionally biased region" description="Low complexity" evidence="1">
    <location>
        <begin position="19"/>
        <end position="36"/>
    </location>
</feature>
<gene>
    <name evidence="2" type="ORF">SAMN04487783_0341</name>
</gene>
<evidence type="ECO:0000313" key="2">
    <source>
        <dbReference type="EMBL" id="SFR99368.1"/>
    </source>
</evidence>
<accession>A0AA94HKA8</accession>
<feature type="region of interest" description="Disordered" evidence="1">
    <location>
        <begin position="9"/>
        <end position="36"/>
    </location>
</feature>
<evidence type="ECO:0000256" key="1">
    <source>
        <dbReference type="SAM" id="MobiDB-lite"/>
    </source>
</evidence>
<keyword evidence="3" id="KW-1185">Reference proteome</keyword>
<dbReference type="InterPro" id="IPR009351">
    <property type="entry name" value="AlkZ-like"/>
</dbReference>